<dbReference type="InterPro" id="IPR020846">
    <property type="entry name" value="MFS_dom"/>
</dbReference>
<dbReference type="InterPro" id="IPR005829">
    <property type="entry name" value="Sugar_transporter_CS"/>
</dbReference>
<dbReference type="AlphaFoldDB" id="A0A6J7EH87"/>
<feature type="transmembrane region" description="Helical" evidence="7">
    <location>
        <begin position="180"/>
        <end position="199"/>
    </location>
</feature>
<feature type="transmembrane region" description="Helical" evidence="7">
    <location>
        <begin position="20"/>
        <end position="39"/>
    </location>
</feature>
<dbReference type="NCBIfam" id="TIGR00879">
    <property type="entry name" value="SP"/>
    <property type="match status" value="1"/>
</dbReference>
<evidence type="ECO:0000256" key="3">
    <source>
        <dbReference type="ARBA" id="ARBA00022448"/>
    </source>
</evidence>
<dbReference type="PROSITE" id="PS00216">
    <property type="entry name" value="SUGAR_TRANSPORT_1"/>
    <property type="match status" value="2"/>
</dbReference>
<comment type="subcellular location">
    <subcellularLocation>
        <location evidence="1">Membrane</location>
        <topology evidence="1">Multi-pass membrane protein</topology>
    </subcellularLocation>
</comment>
<name>A0A6J7EH87_9ZZZZ</name>
<dbReference type="EMBL" id="CAFBPM010000026">
    <property type="protein sequence ID" value="CAB5031721.1"/>
    <property type="molecule type" value="Genomic_DNA"/>
</dbReference>
<feature type="transmembrane region" description="Helical" evidence="7">
    <location>
        <begin position="328"/>
        <end position="349"/>
    </location>
</feature>
<feature type="transmembrane region" description="Helical" evidence="7">
    <location>
        <begin position="150"/>
        <end position="168"/>
    </location>
</feature>
<keyword evidence="5 7" id="KW-1133">Transmembrane helix</keyword>
<feature type="transmembrane region" description="Helical" evidence="7">
    <location>
        <begin position="369"/>
        <end position="394"/>
    </location>
</feature>
<dbReference type="PANTHER" id="PTHR48020">
    <property type="entry name" value="PROTON MYO-INOSITOL COTRANSPORTER"/>
    <property type="match status" value="1"/>
</dbReference>
<evidence type="ECO:0000259" key="8">
    <source>
        <dbReference type="PROSITE" id="PS50850"/>
    </source>
</evidence>
<reference evidence="10" key="1">
    <citation type="submission" date="2020-05" db="EMBL/GenBank/DDBJ databases">
        <authorList>
            <person name="Chiriac C."/>
            <person name="Salcher M."/>
            <person name="Ghai R."/>
            <person name="Kavagutti S V."/>
        </authorList>
    </citation>
    <scope>NUCLEOTIDE SEQUENCE</scope>
</reference>
<keyword evidence="3" id="KW-0813">Transport</keyword>
<evidence type="ECO:0000313" key="9">
    <source>
        <dbReference type="EMBL" id="CAB4818165.1"/>
    </source>
</evidence>
<dbReference type="FunFam" id="1.20.1250.20:FF:000073">
    <property type="entry name" value="MFS myo-inositol transporter, putative"/>
    <property type="match status" value="1"/>
</dbReference>
<dbReference type="PANTHER" id="PTHR48020:SF12">
    <property type="entry name" value="PROTON MYO-INOSITOL COTRANSPORTER"/>
    <property type="match status" value="1"/>
</dbReference>
<feature type="transmembrane region" description="Helical" evidence="7">
    <location>
        <begin position="261"/>
        <end position="283"/>
    </location>
</feature>
<comment type="similarity">
    <text evidence="2">Belongs to the major facilitator superfamily. Sugar transporter (TC 2.A.1.1) family.</text>
</comment>
<dbReference type="EMBL" id="CAFABE010000006">
    <property type="protein sequence ID" value="CAB4818165.1"/>
    <property type="molecule type" value="Genomic_DNA"/>
</dbReference>
<feature type="transmembrane region" description="Helical" evidence="7">
    <location>
        <begin position="432"/>
        <end position="452"/>
    </location>
</feature>
<dbReference type="SUPFAM" id="SSF103473">
    <property type="entry name" value="MFS general substrate transporter"/>
    <property type="match status" value="1"/>
</dbReference>
<dbReference type="GO" id="GO:0022857">
    <property type="term" value="F:transmembrane transporter activity"/>
    <property type="evidence" value="ECO:0007669"/>
    <property type="project" value="InterPro"/>
</dbReference>
<evidence type="ECO:0000256" key="2">
    <source>
        <dbReference type="ARBA" id="ARBA00010992"/>
    </source>
</evidence>
<evidence type="ECO:0000256" key="1">
    <source>
        <dbReference type="ARBA" id="ARBA00004141"/>
    </source>
</evidence>
<keyword evidence="4 7" id="KW-0812">Transmembrane</keyword>
<evidence type="ECO:0000256" key="7">
    <source>
        <dbReference type="SAM" id="Phobius"/>
    </source>
</evidence>
<evidence type="ECO:0000256" key="6">
    <source>
        <dbReference type="ARBA" id="ARBA00023136"/>
    </source>
</evidence>
<dbReference type="EMBL" id="CAFBLT010000002">
    <property type="protein sequence ID" value="CAB4881038.1"/>
    <property type="molecule type" value="Genomic_DNA"/>
</dbReference>
<evidence type="ECO:0000313" key="10">
    <source>
        <dbReference type="EMBL" id="CAB4881038.1"/>
    </source>
</evidence>
<protein>
    <submittedName>
        <fullName evidence="10">Unannotated protein</fullName>
    </submittedName>
</protein>
<evidence type="ECO:0000256" key="5">
    <source>
        <dbReference type="ARBA" id="ARBA00022989"/>
    </source>
</evidence>
<evidence type="ECO:0000256" key="4">
    <source>
        <dbReference type="ARBA" id="ARBA00022692"/>
    </source>
</evidence>
<feature type="transmembrane region" description="Helical" evidence="7">
    <location>
        <begin position="406"/>
        <end position="426"/>
    </location>
</feature>
<proteinExistence type="inferred from homology"/>
<sequence length="485" mass="52738">MSENGTVVASESYTKRPRMALALLGVGLVIMLAGLLFGYDQGVISGALDGIKRDFHVNTFLLEIITSWVTLGAMAGAIAAGAMADKFGRRWTILLASILFTLGALIEALAPGSTILVIGRLTVGFGVGVASVAAPLYASEMAPARLRGRFVSLYQFAITAGIFAAYFVDFLLQGSDRWRLMLGISAVPAVLLVIAVVPLPDSPRWYMKMLRRNDAQKSLKRIEPHCDVEERLDEIAKSVEDDSKKSMSWMGVFALQWRKPLMIGVTLAILQQLTGINAIIYYANQIFASAGFTSPDSQSKATLWAVGGVNVIATLVAVMWVDRFGRKPLLLIGTTGMFLSLVTVGAMFFSLDKIDAGTTARVSESQAGIVTVIALVVFIASFAFSLGPVVWTVINEIFPSEVRGKAVAVATAANWFAAWLVSQFFLTLVDAIGSSGVFWLFAFFCIVTFIFVKRVMPETKGRTLEEIQEMWGDKKKLHDAIHEHL</sequence>
<dbReference type="InterPro" id="IPR036259">
    <property type="entry name" value="MFS_trans_sf"/>
</dbReference>
<dbReference type="InterPro" id="IPR005828">
    <property type="entry name" value="MFS_sugar_transport-like"/>
</dbReference>
<organism evidence="10">
    <name type="scientific">freshwater metagenome</name>
    <dbReference type="NCBI Taxonomy" id="449393"/>
    <lineage>
        <taxon>unclassified sequences</taxon>
        <taxon>metagenomes</taxon>
        <taxon>ecological metagenomes</taxon>
    </lineage>
</organism>
<dbReference type="GO" id="GO:0016020">
    <property type="term" value="C:membrane"/>
    <property type="evidence" value="ECO:0007669"/>
    <property type="project" value="UniProtKB-SubCell"/>
</dbReference>
<evidence type="ECO:0000313" key="11">
    <source>
        <dbReference type="EMBL" id="CAB5031721.1"/>
    </source>
</evidence>
<feature type="transmembrane region" description="Helical" evidence="7">
    <location>
        <begin position="59"/>
        <end position="84"/>
    </location>
</feature>
<keyword evidence="6 7" id="KW-0472">Membrane</keyword>
<dbReference type="Pfam" id="PF00083">
    <property type="entry name" value="Sugar_tr"/>
    <property type="match status" value="1"/>
</dbReference>
<dbReference type="PROSITE" id="PS50850">
    <property type="entry name" value="MFS"/>
    <property type="match status" value="1"/>
</dbReference>
<feature type="transmembrane region" description="Helical" evidence="7">
    <location>
        <begin position="91"/>
        <end position="109"/>
    </location>
</feature>
<gene>
    <name evidence="9" type="ORF">UFOPK3164_00226</name>
    <name evidence="10" type="ORF">UFOPK3427_01477</name>
    <name evidence="11" type="ORF">UFOPK4112_01737</name>
</gene>
<dbReference type="Gene3D" id="1.20.1250.20">
    <property type="entry name" value="MFS general substrate transporter like domains"/>
    <property type="match status" value="1"/>
</dbReference>
<dbReference type="InterPro" id="IPR050814">
    <property type="entry name" value="Myo-inositol_Transporter"/>
</dbReference>
<dbReference type="PRINTS" id="PR00171">
    <property type="entry name" value="SUGRTRNSPORT"/>
</dbReference>
<feature type="transmembrane region" description="Helical" evidence="7">
    <location>
        <begin position="303"/>
        <end position="321"/>
    </location>
</feature>
<feature type="transmembrane region" description="Helical" evidence="7">
    <location>
        <begin position="115"/>
        <end position="138"/>
    </location>
</feature>
<feature type="domain" description="Major facilitator superfamily (MFS) profile" evidence="8">
    <location>
        <begin position="26"/>
        <end position="460"/>
    </location>
</feature>
<dbReference type="InterPro" id="IPR003663">
    <property type="entry name" value="Sugar/inositol_transpt"/>
</dbReference>
<accession>A0A6J7EH87</accession>